<dbReference type="Proteomes" id="UP001437256">
    <property type="component" value="Unassembled WGS sequence"/>
</dbReference>
<dbReference type="EMBL" id="JBBXMP010000016">
    <property type="protein sequence ID" value="KAL0068747.1"/>
    <property type="molecule type" value="Genomic_DNA"/>
</dbReference>
<dbReference type="PANTHER" id="PTHR48081:SF8">
    <property type="entry name" value="ALPHA_BETA HYDROLASE FOLD-3 DOMAIN-CONTAINING PROTEIN-RELATED"/>
    <property type="match status" value="1"/>
</dbReference>
<feature type="domain" description="Alpha/beta hydrolase fold-3" evidence="2">
    <location>
        <begin position="52"/>
        <end position="201"/>
    </location>
</feature>
<accession>A0ABR3A454</accession>
<keyword evidence="1" id="KW-0378">Hydrolase</keyword>
<proteinExistence type="predicted"/>
<dbReference type="InterPro" id="IPR029058">
    <property type="entry name" value="AB_hydrolase_fold"/>
</dbReference>
<protein>
    <recommendedName>
        <fullName evidence="2">Alpha/beta hydrolase fold-3 domain-containing protein</fullName>
    </recommendedName>
</protein>
<keyword evidence="4" id="KW-1185">Reference proteome</keyword>
<sequence length="234" mass="25982">MNTPSKTTTSTSGMEQRYWQDILLQFHAAMKIRSHYCSGSMAEVGSRPEAFNASLEKGFILGGASAGGNLAAVLSFITRNDDFYKDKPITGQLLHVPNIVHPQAYPEKYKSSLLSLEQNKDAPQMTKDFLVKFQEIYNGPPTDPRVSPLLLTTHKGLPPAFIQVCGLDPLRDEGLLYEKVLKEAGVPTKLVVYPGVSHGFENAFFNIKQAVKLREDFHLGLEWLLQQAGKRSTS</sequence>
<dbReference type="Pfam" id="PF07859">
    <property type="entry name" value="Abhydrolase_3"/>
    <property type="match status" value="1"/>
</dbReference>
<dbReference type="Gene3D" id="3.40.50.1820">
    <property type="entry name" value="alpha/beta hydrolase"/>
    <property type="match status" value="1"/>
</dbReference>
<evidence type="ECO:0000259" key="2">
    <source>
        <dbReference type="Pfam" id="PF07859"/>
    </source>
</evidence>
<reference evidence="3 4" key="1">
    <citation type="submission" date="2024-05" db="EMBL/GenBank/DDBJ databases">
        <title>A draft genome resource for the thread blight pathogen Marasmius tenuissimus strain MS-2.</title>
        <authorList>
            <person name="Yulfo-Soto G.E."/>
            <person name="Baruah I.K."/>
            <person name="Amoako-Attah I."/>
            <person name="Bukari Y."/>
            <person name="Meinhardt L.W."/>
            <person name="Bailey B.A."/>
            <person name="Cohen S.P."/>
        </authorList>
    </citation>
    <scope>NUCLEOTIDE SEQUENCE [LARGE SCALE GENOMIC DNA]</scope>
    <source>
        <strain evidence="3 4">MS-2</strain>
    </source>
</reference>
<dbReference type="PANTHER" id="PTHR48081">
    <property type="entry name" value="AB HYDROLASE SUPERFAMILY PROTEIN C4A8.06C"/>
    <property type="match status" value="1"/>
</dbReference>
<dbReference type="SUPFAM" id="SSF53474">
    <property type="entry name" value="alpha/beta-Hydrolases"/>
    <property type="match status" value="1"/>
</dbReference>
<dbReference type="InterPro" id="IPR013094">
    <property type="entry name" value="AB_hydrolase_3"/>
</dbReference>
<dbReference type="InterPro" id="IPR050300">
    <property type="entry name" value="GDXG_lipolytic_enzyme"/>
</dbReference>
<gene>
    <name evidence="3" type="ORF">AAF712_004076</name>
</gene>
<evidence type="ECO:0000313" key="4">
    <source>
        <dbReference type="Proteomes" id="UP001437256"/>
    </source>
</evidence>
<name>A0ABR3A454_9AGAR</name>
<comment type="caution">
    <text evidence="3">The sequence shown here is derived from an EMBL/GenBank/DDBJ whole genome shotgun (WGS) entry which is preliminary data.</text>
</comment>
<evidence type="ECO:0000256" key="1">
    <source>
        <dbReference type="ARBA" id="ARBA00022801"/>
    </source>
</evidence>
<evidence type="ECO:0000313" key="3">
    <source>
        <dbReference type="EMBL" id="KAL0068747.1"/>
    </source>
</evidence>
<organism evidence="3 4">
    <name type="scientific">Marasmius tenuissimus</name>
    <dbReference type="NCBI Taxonomy" id="585030"/>
    <lineage>
        <taxon>Eukaryota</taxon>
        <taxon>Fungi</taxon>
        <taxon>Dikarya</taxon>
        <taxon>Basidiomycota</taxon>
        <taxon>Agaricomycotina</taxon>
        <taxon>Agaricomycetes</taxon>
        <taxon>Agaricomycetidae</taxon>
        <taxon>Agaricales</taxon>
        <taxon>Marasmiineae</taxon>
        <taxon>Marasmiaceae</taxon>
        <taxon>Marasmius</taxon>
    </lineage>
</organism>